<accession>A0ABQ4ZNQ1</accession>
<evidence type="ECO:0000313" key="2">
    <source>
        <dbReference type="EMBL" id="GJS90498.1"/>
    </source>
</evidence>
<keyword evidence="1" id="KW-0812">Transmembrane</keyword>
<dbReference type="PANTHER" id="PTHR15503:SF45">
    <property type="entry name" value="RNA-DIRECTED DNA POLYMERASE HOMOLOG"/>
    <property type="match status" value="1"/>
</dbReference>
<dbReference type="EMBL" id="BQNB010011431">
    <property type="protein sequence ID" value="GJS90498.1"/>
    <property type="molecule type" value="Genomic_DNA"/>
</dbReference>
<organism evidence="2 3">
    <name type="scientific">Tanacetum coccineum</name>
    <dbReference type="NCBI Taxonomy" id="301880"/>
    <lineage>
        <taxon>Eukaryota</taxon>
        <taxon>Viridiplantae</taxon>
        <taxon>Streptophyta</taxon>
        <taxon>Embryophyta</taxon>
        <taxon>Tracheophyta</taxon>
        <taxon>Spermatophyta</taxon>
        <taxon>Magnoliopsida</taxon>
        <taxon>eudicotyledons</taxon>
        <taxon>Gunneridae</taxon>
        <taxon>Pentapetalae</taxon>
        <taxon>asterids</taxon>
        <taxon>campanulids</taxon>
        <taxon>Asterales</taxon>
        <taxon>Asteraceae</taxon>
        <taxon>Asteroideae</taxon>
        <taxon>Anthemideae</taxon>
        <taxon>Anthemidinae</taxon>
        <taxon>Tanacetum</taxon>
    </lineage>
</organism>
<gene>
    <name evidence="2" type="ORF">Tco_0773134</name>
</gene>
<reference evidence="2" key="2">
    <citation type="submission" date="2022-01" db="EMBL/GenBank/DDBJ databases">
        <authorList>
            <person name="Yamashiro T."/>
            <person name="Shiraishi A."/>
            <person name="Satake H."/>
            <person name="Nakayama K."/>
        </authorList>
    </citation>
    <scope>NUCLEOTIDE SEQUENCE</scope>
</reference>
<evidence type="ECO:0000256" key="1">
    <source>
        <dbReference type="SAM" id="Phobius"/>
    </source>
</evidence>
<comment type="caution">
    <text evidence="2">The sequence shown here is derived from an EMBL/GenBank/DDBJ whole genome shotgun (WGS) entry which is preliminary data.</text>
</comment>
<dbReference type="SUPFAM" id="SSF56672">
    <property type="entry name" value="DNA/RNA polymerases"/>
    <property type="match status" value="1"/>
</dbReference>
<reference evidence="2" key="1">
    <citation type="journal article" date="2022" name="Int. J. Mol. Sci.">
        <title>Draft Genome of Tanacetum Coccineum: Genomic Comparison of Closely Related Tanacetum-Family Plants.</title>
        <authorList>
            <person name="Yamashiro T."/>
            <person name="Shiraishi A."/>
            <person name="Nakayama K."/>
            <person name="Satake H."/>
        </authorList>
    </citation>
    <scope>NUCLEOTIDE SEQUENCE</scope>
</reference>
<keyword evidence="1" id="KW-1133">Transmembrane helix</keyword>
<dbReference type="InterPro" id="IPR032567">
    <property type="entry name" value="RTL1-rel"/>
</dbReference>
<dbReference type="Gene3D" id="3.10.10.10">
    <property type="entry name" value="HIV Type 1 Reverse Transcriptase, subunit A, domain 1"/>
    <property type="match status" value="1"/>
</dbReference>
<sequence length="330" mass="37792">MEKKSDEKRLEDIPVVREFPEVFLEDLPSLPLELSNQLSRVSYRGFILTNTSLWGAPVLFVRKKDGSFRMRIDYWELNKLTSMDFMLTPSHVIEALRIVHLLHTPQKYVIHRTCQAIIEDLSKIHRRLPKYLTELTQKNISNIWGETNCDASHQGLGALLMQREKVILQMASRQLNLIEGETIRYSHDPNDITMPVLRQHHWEKSPVRMQSPFLLGQVGDVQLTGPEKIHETTEKIVQIRQRLQAARDQQRSYANLRLDDRTQLCGQKPVEIMDQEVQATKSIVVMSIIKISTCLGIMGSLLIGIPVISVPGWPTLRTKEHGVAVLAGLL</sequence>
<name>A0ABQ4ZNQ1_9ASTR</name>
<keyword evidence="3" id="KW-1185">Reference proteome</keyword>
<dbReference type="Proteomes" id="UP001151760">
    <property type="component" value="Unassembled WGS sequence"/>
</dbReference>
<feature type="transmembrane region" description="Helical" evidence="1">
    <location>
        <begin position="283"/>
        <end position="308"/>
    </location>
</feature>
<protein>
    <recommendedName>
        <fullName evidence="4">Reverse transcriptase domain-containing protein</fullName>
    </recommendedName>
</protein>
<keyword evidence="1" id="KW-0472">Membrane</keyword>
<evidence type="ECO:0000313" key="3">
    <source>
        <dbReference type="Proteomes" id="UP001151760"/>
    </source>
</evidence>
<dbReference type="InterPro" id="IPR043502">
    <property type="entry name" value="DNA/RNA_pol_sf"/>
</dbReference>
<dbReference type="PANTHER" id="PTHR15503">
    <property type="entry name" value="LDOC1 RELATED"/>
    <property type="match status" value="1"/>
</dbReference>
<proteinExistence type="predicted"/>
<evidence type="ECO:0008006" key="4">
    <source>
        <dbReference type="Google" id="ProtNLM"/>
    </source>
</evidence>